<evidence type="ECO:0000256" key="8">
    <source>
        <dbReference type="SAM" id="MobiDB-lite"/>
    </source>
</evidence>
<dbReference type="AlphaFoldDB" id="A0A7S0CG64"/>
<reference evidence="10" key="1">
    <citation type="submission" date="2021-01" db="EMBL/GenBank/DDBJ databases">
        <authorList>
            <person name="Corre E."/>
            <person name="Pelletier E."/>
            <person name="Niang G."/>
            <person name="Scheremetjew M."/>
            <person name="Finn R."/>
            <person name="Kale V."/>
            <person name="Holt S."/>
            <person name="Cochrane G."/>
            <person name="Meng A."/>
            <person name="Brown T."/>
            <person name="Cohen L."/>
        </authorList>
    </citation>
    <scope>NUCLEOTIDE SEQUENCE</scope>
    <source>
        <strain evidence="10">CCAP1064/1</strain>
    </source>
</reference>
<keyword evidence="3" id="KW-0812">Transmembrane</keyword>
<dbReference type="InterPro" id="IPR014756">
    <property type="entry name" value="Ig_E-set"/>
</dbReference>
<dbReference type="SUPFAM" id="SSF158702">
    <property type="entry name" value="Sec63 N-terminal domain-like"/>
    <property type="match status" value="1"/>
</dbReference>
<dbReference type="Gene3D" id="2.60.40.150">
    <property type="entry name" value="C2 domain"/>
    <property type="match status" value="1"/>
</dbReference>
<keyword evidence="4" id="KW-0256">Endoplasmic reticulum</keyword>
<feature type="domain" description="SEC63" evidence="9">
    <location>
        <begin position="2"/>
        <end position="213"/>
    </location>
</feature>
<feature type="compositionally biased region" description="Acidic residues" evidence="8">
    <location>
        <begin position="299"/>
        <end position="313"/>
    </location>
</feature>
<protein>
    <recommendedName>
        <fullName evidence="9">SEC63 domain-containing protein</fullName>
    </recommendedName>
</protein>
<keyword evidence="5" id="KW-1133">Transmembrane helix</keyword>
<dbReference type="GO" id="GO:0008320">
    <property type="term" value="F:protein transmembrane transporter activity"/>
    <property type="evidence" value="ECO:0007669"/>
    <property type="project" value="TreeGrafter"/>
</dbReference>
<dbReference type="GO" id="GO:0031207">
    <property type="term" value="C:Sec62/Sec63 complex"/>
    <property type="evidence" value="ECO:0007669"/>
    <property type="project" value="TreeGrafter"/>
</dbReference>
<evidence type="ECO:0000256" key="4">
    <source>
        <dbReference type="ARBA" id="ARBA00022824"/>
    </source>
</evidence>
<proteinExistence type="predicted"/>
<organism evidence="10">
    <name type="scientific">Proboscia inermis</name>
    <dbReference type="NCBI Taxonomy" id="420281"/>
    <lineage>
        <taxon>Eukaryota</taxon>
        <taxon>Sar</taxon>
        <taxon>Stramenopiles</taxon>
        <taxon>Ochrophyta</taxon>
        <taxon>Bacillariophyta</taxon>
        <taxon>Coscinodiscophyceae</taxon>
        <taxon>Rhizosoleniophycidae</taxon>
        <taxon>Rhizosoleniales</taxon>
        <taxon>Rhizosoleniaceae</taxon>
        <taxon>Proboscia</taxon>
    </lineage>
</organism>
<evidence type="ECO:0000256" key="2">
    <source>
        <dbReference type="ARBA" id="ARBA00004240"/>
    </source>
</evidence>
<evidence type="ECO:0000256" key="6">
    <source>
        <dbReference type="ARBA" id="ARBA00023136"/>
    </source>
</evidence>
<evidence type="ECO:0000313" key="10">
    <source>
        <dbReference type="EMBL" id="CAD8422094.1"/>
    </source>
</evidence>
<dbReference type="GO" id="GO:0003723">
    <property type="term" value="F:RNA binding"/>
    <property type="evidence" value="ECO:0007669"/>
    <property type="project" value="TreeGrafter"/>
</dbReference>
<feature type="compositionally biased region" description="Acidic residues" evidence="8">
    <location>
        <begin position="250"/>
        <end position="266"/>
    </location>
</feature>
<evidence type="ECO:0000256" key="5">
    <source>
        <dbReference type="ARBA" id="ARBA00022989"/>
    </source>
</evidence>
<evidence type="ECO:0000256" key="1">
    <source>
        <dbReference type="ARBA" id="ARBA00004141"/>
    </source>
</evidence>
<feature type="compositionally biased region" description="Basic and acidic residues" evidence="8">
    <location>
        <begin position="267"/>
        <end position="286"/>
    </location>
</feature>
<dbReference type="SUPFAM" id="SSF81296">
    <property type="entry name" value="E set domains"/>
    <property type="match status" value="1"/>
</dbReference>
<dbReference type="GO" id="GO:0006614">
    <property type="term" value="P:SRP-dependent cotranslational protein targeting to membrane"/>
    <property type="evidence" value="ECO:0007669"/>
    <property type="project" value="TreeGrafter"/>
</dbReference>
<dbReference type="InterPro" id="IPR035892">
    <property type="entry name" value="C2_domain_sf"/>
</dbReference>
<keyword evidence="6" id="KW-0472">Membrane</keyword>
<dbReference type="GO" id="GO:0006620">
    <property type="term" value="P:post-translational protein targeting to endoplasmic reticulum membrane"/>
    <property type="evidence" value="ECO:0007669"/>
    <property type="project" value="TreeGrafter"/>
</dbReference>
<gene>
    <name evidence="10" type="ORF">PINE0816_LOCUS18250</name>
</gene>
<dbReference type="PANTHER" id="PTHR24075:SF0">
    <property type="entry name" value="TRANSLOCATION PROTEIN SEC63 HOMOLOG"/>
    <property type="match status" value="1"/>
</dbReference>
<dbReference type="EMBL" id="HBEL01039300">
    <property type="protein sequence ID" value="CAD8422094.1"/>
    <property type="molecule type" value="Transcribed_RNA"/>
</dbReference>
<dbReference type="Gene3D" id="1.10.150.20">
    <property type="entry name" value="5' to 3' exonuclease, C-terminal subdomain"/>
    <property type="match status" value="1"/>
</dbReference>
<dbReference type="PANTHER" id="PTHR24075">
    <property type="entry name" value="SEC63 DOMAIN-CONTAINING"/>
    <property type="match status" value="1"/>
</dbReference>
<evidence type="ECO:0000256" key="3">
    <source>
        <dbReference type="ARBA" id="ARBA00022692"/>
    </source>
</evidence>
<sequence length="320" mass="35936">MTEAMISICQHQDWLKCAVNCINFGQYMSQAMWIKDSELLQLPHFTQTEVKHCEKGKGATTAKTIKQYLEIPDENKKGLADMSAEQKADVIKCCSLIPDIGVETKVFTDDDEDAGVYEGDLVSVQVTITRKHLQEGKKAGLVHSPFFPFPKNEAWWVIMGTKEGKIISVEKVIDPSRVVEHKIKFLAPRQGNYEFDLWVKSNAYVGLDQKQTVKLTSLDPSTLPEFVVHPDDAELDDEPTLFEEMLNANVEEDSDSDDDDSDDDDDNNKKGDGIRELSAAERKKEQLLLARKKAAAAAGDEDSDDDSDVEEVYTDDKKKL</sequence>
<accession>A0A7S0CG64</accession>
<evidence type="ECO:0000256" key="7">
    <source>
        <dbReference type="ARBA" id="ARBA00023186"/>
    </source>
</evidence>
<feature type="region of interest" description="Disordered" evidence="8">
    <location>
        <begin position="250"/>
        <end position="320"/>
    </location>
</feature>
<evidence type="ECO:0000259" key="9">
    <source>
        <dbReference type="Pfam" id="PF02889"/>
    </source>
</evidence>
<dbReference type="Pfam" id="PF02889">
    <property type="entry name" value="Sec63"/>
    <property type="match status" value="1"/>
</dbReference>
<name>A0A7S0CG64_9STRA</name>
<dbReference type="InterPro" id="IPR004179">
    <property type="entry name" value="Sec63-dom"/>
</dbReference>
<keyword evidence="7" id="KW-0143">Chaperone</keyword>
<comment type="subcellular location">
    <subcellularLocation>
        <location evidence="2">Endoplasmic reticulum</location>
    </subcellularLocation>
    <subcellularLocation>
        <location evidence="1">Membrane</location>
        <topology evidence="1">Multi-pass membrane protein</topology>
    </subcellularLocation>
</comment>